<dbReference type="STRING" id="631.CH53_1837"/>
<dbReference type="InterPro" id="IPR052926">
    <property type="entry name" value="Metallo-beta-lactamase_dom"/>
</dbReference>
<dbReference type="CDD" id="cd07713">
    <property type="entry name" value="DHPS-like_MBL-fold"/>
    <property type="match status" value="1"/>
</dbReference>
<evidence type="ECO:0000313" key="2">
    <source>
        <dbReference type="EMBL" id="CNG36441.1"/>
    </source>
</evidence>
<feature type="domain" description="Metallo-beta-lactamase" evidence="1">
    <location>
        <begin position="21"/>
        <end position="249"/>
    </location>
</feature>
<dbReference type="Gene3D" id="3.60.15.10">
    <property type="entry name" value="Ribonuclease Z/Hydroxyacylglutathione hydrolase-like"/>
    <property type="match status" value="1"/>
</dbReference>
<dbReference type="InterPro" id="IPR041712">
    <property type="entry name" value="DHPS-like_MBL-fold"/>
</dbReference>
<gene>
    <name evidence="2" type="ORF">ERS008530_03588</name>
</gene>
<dbReference type="PANTHER" id="PTHR13754">
    <property type="entry name" value="METALLO-BETA-LACTAMASE SUPERFAMILY PROTEIN"/>
    <property type="match status" value="1"/>
</dbReference>
<name>A0A0T9MQJ9_YERIN</name>
<dbReference type="GO" id="GO:0016740">
    <property type="term" value="F:transferase activity"/>
    <property type="evidence" value="ECO:0007669"/>
    <property type="project" value="TreeGrafter"/>
</dbReference>
<reference evidence="2 3" key="1">
    <citation type="submission" date="2015-03" db="EMBL/GenBank/DDBJ databases">
        <authorList>
            <person name="Murphy D."/>
        </authorList>
    </citation>
    <scope>NUCLEOTIDE SEQUENCE [LARGE SCALE GENOMIC DNA]</scope>
    <source>
        <strain evidence="2 3">BR165/97</strain>
    </source>
</reference>
<sequence length="277" mass="30599">MQLTVLVDNNTLIDKYLTAEPGVCYHLRIDGKSFLFDTGYSDVFLSNAAILGINLTEIDSIVLSHGHNDHSWGLNHLAQYLDRVNHQDAKKIKIVAHPNAFLPKYYEDKSIGANLPADGYPTLFERVEQPGVYYLTDNLLFLGEIARNNDFEGLEPVGKTVDCCGHKVEDFVTDDSAIVYTSPEGIVIITGCSHSGICNIIDYAIKVTNDKRVRAVIGGFHLLNASSDILSRTSDYFKQLNAQAIYPCHCTDLKAKIALANTVNIEEAGVGMILNFE</sequence>
<accession>A0A0T9MQJ9</accession>
<dbReference type="Proteomes" id="UP000038750">
    <property type="component" value="Unassembled WGS sequence"/>
</dbReference>
<protein>
    <submittedName>
        <fullName evidence="2">Metallo-beta-lactamase superfamily protein</fullName>
    </submittedName>
</protein>
<dbReference type="SMART" id="SM00849">
    <property type="entry name" value="Lactamase_B"/>
    <property type="match status" value="1"/>
</dbReference>
<evidence type="ECO:0000259" key="1">
    <source>
        <dbReference type="SMART" id="SM00849"/>
    </source>
</evidence>
<proteinExistence type="predicted"/>
<dbReference type="Pfam" id="PF00753">
    <property type="entry name" value="Lactamase_B"/>
    <property type="match status" value="1"/>
</dbReference>
<dbReference type="RefSeq" id="WP_050074188.1">
    <property type="nucleotide sequence ID" value="NZ_CPZJ01000017.1"/>
</dbReference>
<evidence type="ECO:0000313" key="3">
    <source>
        <dbReference type="Proteomes" id="UP000038750"/>
    </source>
</evidence>
<organism evidence="2 3">
    <name type="scientific">Yersinia intermedia</name>
    <dbReference type="NCBI Taxonomy" id="631"/>
    <lineage>
        <taxon>Bacteria</taxon>
        <taxon>Pseudomonadati</taxon>
        <taxon>Pseudomonadota</taxon>
        <taxon>Gammaproteobacteria</taxon>
        <taxon>Enterobacterales</taxon>
        <taxon>Yersiniaceae</taxon>
        <taxon>Yersinia</taxon>
    </lineage>
</organism>
<dbReference type="InterPro" id="IPR036866">
    <property type="entry name" value="RibonucZ/Hydroxyglut_hydro"/>
</dbReference>
<dbReference type="InterPro" id="IPR001279">
    <property type="entry name" value="Metallo-B-lactamas"/>
</dbReference>
<dbReference type="eggNOG" id="COG1237">
    <property type="taxonomic scope" value="Bacteria"/>
</dbReference>
<dbReference type="PANTHER" id="PTHR13754:SF18">
    <property type="entry name" value="7,8-DIHYDROPTERIN-6-METHYL-4-(BETA-D-RIBOFURANOSYL)-AMINOBENZENE-5'-PHOSPHATE SYNTHASE"/>
    <property type="match status" value="1"/>
</dbReference>
<dbReference type="SUPFAM" id="SSF56281">
    <property type="entry name" value="Metallo-hydrolase/oxidoreductase"/>
    <property type="match status" value="1"/>
</dbReference>
<dbReference type="OrthoDB" id="9803916at2"/>
<dbReference type="AlphaFoldDB" id="A0A0T9MQJ9"/>
<dbReference type="EMBL" id="CPZJ01000017">
    <property type="protein sequence ID" value="CNG36441.1"/>
    <property type="molecule type" value="Genomic_DNA"/>
</dbReference>